<dbReference type="AlphaFoldDB" id="A0A8J7QK73"/>
<proteinExistence type="predicted"/>
<evidence type="ECO:0000313" key="1">
    <source>
        <dbReference type="EMBL" id="MBO1319703.1"/>
    </source>
</evidence>
<reference evidence="1" key="1">
    <citation type="submission" date="2021-03" db="EMBL/GenBank/DDBJ databases">
        <authorList>
            <person name="Wang G."/>
        </authorList>
    </citation>
    <scope>NUCLEOTIDE SEQUENCE</scope>
    <source>
        <strain evidence="1">KCTC 12899</strain>
    </source>
</reference>
<name>A0A8J7QK73_9BACT</name>
<dbReference type="Proteomes" id="UP000664417">
    <property type="component" value="Unassembled WGS sequence"/>
</dbReference>
<sequence length="67" mass="7537">MKSNLVITETRARNYPARQNAQKIKRKKKPLYREDPGGRGWEIVSVANACNGCAAKHETPMPARQEA</sequence>
<comment type="caution">
    <text evidence="1">The sequence shown here is derived from an EMBL/GenBank/DDBJ whole genome shotgun (WGS) entry which is preliminary data.</text>
</comment>
<gene>
    <name evidence="1" type="ORF">J3U88_14605</name>
</gene>
<organism evidence="1 2">
    <name type="scientific">Acanthopleuribacter pedis</name>
    <dbReference type="NCBI Taxonomy" id="442870"/>
    <lineage>
        <taxon>Bacteria</taxon>
        <taxon>Pseudomonadati</taxon>
        <taxon>Acidobacteriota</taxon>
        <taxon>Holophagae</taxon>
        <taxon>Acanthopleuribacterales</taxon>
        <taxon>Acanthopleuribacteraceae</taxon>
        <taxon>Acanthopleuribacter</taxon>
    </lineage>
</organism>
<evidence type="ECO:0000313" key="2">
    <source>
        <dbReference type="Proteomes" id="UP000664417"/>
    </source>
</evidence>
<accession>A0A8J7QK73</accession>
<keyword evidence="2" id="KW-1185">Reference proteome</keyword>
<dbReference type="EMBL" id="JAFREP010000013">
    <property type="protein sequence ID" value="MBO1319703.1"/>
    <property type="molecule type" value="Genomic_DNA"/>
</dbReference>
<protein>
    <submittedName>
        <fullName evidence="1">Uncharacterized protein</fullName>
    </submittedName>
</protein>
<dbReference type="RefSeq" id="WP_207859608.1">
    <property type="nucleotide sequence ID" value="NZ_JAFREP010000013.1"/>
</dbReference>